<keyword evidence="5" id="KW-1185">Reference proteome</keyword>
<organism evidence="4 5">
    <name type="scientific">Selenomonas bovis</name>
    <dbReference type="NCBI Taxonomy" id="416586"/>
    <lineage>
        <taxon>Bacteria</taxon>
        <taxon>Bacillati</taxon>
        <taxon>Bacillota</taxon>
        <taxon>Negativicutes</taxon>
        <taxon>Selenomonadales</taxon>
        <taxon>Selenomonadaceae</taxon>
        <taxon>Selenomonas</taxon>
    </lineage>
</organism>
<dbReference type="InterPro" id="IPR039261">
    <property type="entry name" value="FNR_nucleotide-bd"/>
</dbReference>
<protein>
    <submittedName>
        <fullName evidence="4">Sulfide/dihydroorotate dehydrogenase-like FAD/NAD-binding protein</fullName>
    </submittedName>
</protein>
<dbReference type="InterPro" id="IPR019480">
    <property type="entry name" value="Dihydroorotate_DH_Fe-S-bd"/>
</dbReference>
<dbReference type="Pfam" id="PF10418">
    <property type="entry name" value="DHODB_Fe-S_bind"/>
    <property type="match status" value="1"/>
</dbReference>
<dbReference type="PANTHER" id="PTHR43513">
    <property type="entry name" value="DIHYDROOROTATE DEHYDROGENASE B (NAD(+)), ELECTRON TRANSFER SUBUNIT"/>
    <property type="match status" value="1"/>
</dbReference>
<dbReference type="Proteomes" id="UP000543804">
    <property type="component" value="Unassembled WGS sequence"/>
</dbReference>
<dbReference type="GO" id="GO:0016491">
    <property type="term" value="F:oxidoreductase activity"/>
    <property type="evidence" value="ECO:0007669"/>
    <property type="project" value="InterPro"/>
</dbReference>
<evidence type="ECO:0000313" key="5">
    <source>
        <dbReference type="Proteomes" id="UP000543804"/>
    </source>
</evidence>
<comment type="cofactor">
    <cofactor evidence="1">
        <name>FAD</name>
        <dbReference type="ChEBI" id="CHEBI:57692"/>
    </cofactor>
    <text evidence="1">Binds 1 FAD per subunit.</text>
</comment>
<feature type="binding site" evidence="2">
    <location>
        <position position="238"/>
    </location>
    <ligand>
        <name>[2Fe-2S] cluster</name>
        <dbReference type="ChEBI" id="CHEBI:190135"/>
    </ligand>
</feature>
<dbReference type="InterPro" id="IPR017938">
    <property type="entry name" value="Riboflavin_synthase-like_b-brl"/>
</dbReference>
<name>A0A848B952_9FIRM</name>
<keyword evidence="1" id="KW-0274">FAD</keyword>
<dbReference type="NCBIfam" id="NF004862">
    <property type="entry name" value="PRK06222.1"/>
    <property type="match status" value="1"/>
</dbReference>
<dbReference type="PIRSF" id="PIRSF006816">
    <property type="entry name" value="Cyc3_hyd_g"/>
    <property type="match status" value="1"/>
</dbReference>
<evidence type="ECO:0000256" key="2">
    <source>
        <dbReference type="PIRSR" id="PIRSR006816-2"/>
    </source>
</evidence>
<feature type="binding site" evidence="2">
    <location>
        <position position="226"/>
    </location>
    <ligand>
        <name>[2Fe-2S] cluster</name>
        <dbReference type="ChEBI" id="CHEBI:190135"/>
    </ligand>
</feature>
<dbReference type="GO" id="GO:0051537">
    <property type="term" value="F:2 iron, 2 sulfur cluster binding"/>
    <property type="evidence" value="ECO:0007669"/>
    <property type="project" value="UniProtKB-KW"/>
</dbReference>
<dbReference type="PANTHER" id="PTHR43513:SF3">
    <property type="entry name" value="DIHYDROOROTATE DEHYDROGENASE B (NAD(+)), ELECTRON TRANSFER SUBUNIT-RELATED"/>
    <property type="match status" value="1"/>
</dbReference>
<reference evidence="4 5" key="1">
    <citation type="submission" date="2020-04" db="EMBL/GenBank/DDBJ databases">
        <authorList>
            <person name="Hitch T.C.A."/>
            <person name="Wylensek D."/>
            <person name="Clavel T."/>
        </authorList>
    </citation>
    <scope>NUCLEOTIDE SEQUENCE [LARGE SCALE GENOMIC DNA]</scope>
    <source>
        <strain evidence="4 5">PG-130-P53-12</strain>
    </source>
</reference>
<evidence type="ECO:0000259" key="3">
    <source>
        <dbReference type="PROSITE" id="PS51384"/>
    </source>
</evidence>
<keyword evidence="1" id="KW-0285">Flavoprotein</keyword>
<dbReference type="EMBL" id="JABAFA010000001">
    <property type="protein sequence ID" value="NMD97897.1"/>
    <property type="molecule type" value="Genomic_DNA"/>
</dbReference>
<proteinExistence type="predicted"/>
<dbReference type="AlphaFoldDB" id="A0A848B952"/>
<dbReference type="InterPro" id="IPR001433">
    <property type="entry name" value="OxRdtase_FAD/NAD-bd"/>
</dbReference>
<dbReference type="PROSITE" id="PS51384">
    <property type="entry name" value="FAD_FR"/>
    <property type="match status" value="1"/>
</dbReference>
<keyword evidence="2" id="KW-0408">Iron</keyword>
<sequence>MYEILKKEELSPHVYAMEIAAPRVAKKAEPGQFIILRVNEEGERIPLTIADFNRETGRILIVFQVIGASTMELAALEVGDSLLDFVGPLGHPSEIRKLDGTMVVVGGGIGVAPTYPIARAMHEAGNKVIAIMGAKTKDILIMEEDMKAVTDEVLVTTDDGSYGIKGFVTNAVEELVRRGEKIAQVTAIGPVIMMKSVAEATRPYGIPTVVSLNPIMVDGTGMCGGCRVTVGDETKFACVDGPEFDGHAVDFPGLMSRQRMYRDLEAVEKEHVCRIGLGRK</sequence>
<feature type="binding site" evidence="2">
    <location>
        <position position="223"/>
    </location>
    <ligand>
        <name>[2Fe-2S] cluster</name>
        <dbReference type="ChEBI" id="CHEBI:190135"/>
    </ligand>
</feature>
<dbReference type="SUPFAM" id="SSF52343">
    <property type="entry name" value="Ferredoxin reductase-like, C-terminal NADP-linked domain"/>
    <property type="match status" value="1"/>
</dbReference>
<dbReference type="GO" id="GO:0046872">
    <property type="term" value="F:metal ion binding"/>
    <property type="evidence" value="ECO:0007669"/>
    <property type="project" value="UniProtKB-KW"/>
</dbReference>
<dbReference type="RefSeq" id="WP_170076833.1">
    <property type="nucleotide sequence ID" value="NZ_JABAFA010000001.1"/>
</dbReference>
<dbReference type="Pfam" id="PF00175">
    <property type="entry name" value="NAD_binding_1"/>
    <property type="match status" value="1"/>
</dbReference>
<keyword evidence="2" id="KW-0411">Iron-sulfur</keyword>
<dbReference type="SUPFAM" id="SSF63380">
    <property type="entry name" value="Riboflavin synthase domain-like"/>
    <property type="match status" value="1"/>
</dbReference>
<keyword evidence="2" id="KW-0479">Metal-binding</keyword>
<comment type="caution">
    <text evidence="4">The sequence shown here is derived from an EMBL/GenBank/DDBJ whole genome shotgun (WGS) entry which is preliminary data.</text>
</comment>
<accession>A0A848B952</accession>
<dbReference type="InterPro" id="IPR017927">
    <property type="entry name" value="FAD-bd_FR_type"/>
</dbReference>
<evidence type="ECO:0000256" key="1">
    <source>
        <dbReference type="PIRSR" id="PIRSR006816-1"/>
    </source>
</evidence>
<evidence type="ECO:0000313" key="4">
    <source>
        <dbReference type="EMBL" id="NMD97897.1"/>
    </source>
</evidence>
<dbReference type="InterPro" id="IPR050353">
    <property type="entry name" value="PyrK_electron_transfer"/>
</dbReference>
<dbReference type="Gene3D" id="3.40.50.80">
    <property type="entry name" value="Nucleotide-binding domain of ferredoxin-NADP reductase (FNR) module"/>
    <property type="match status" value="1"/>
</dbReference>
<feature type="domain" description="FAD-binding FR-type" evidence="3">
    <location>
        <begin position="1"/>
        <end position="95"/>
    </location>
</feature>
<dbReference type="CDD" id="cd06219">
    <property type="entry name" value="DHOD_e_trans_like1"/>
    <property type="match status" value="1"/>
</dbReference>
<dbReference type="GO" id="GO:0050660">
    <property type="term" value="F:flavin adenine dinucleotide binding"/>
    <property type="evidence" value="ECO:0007669"/>
    <property type="project" value="InterPro"/>
</dbReference>
<dbReference type="Gene3D" id="2.40.30.10">
    <property type="entry name" value="Translation factors"/>
    <property type="match status" value="1"/>
</dbReference>
<dbReference type="GO" id="GO:0006221">
    <property type="term" value="P:pyrimidine nucleotide biosynthetic process"/>
    <property type="evidence" value="ECO:0007669"/>
    <property type="project" value="InterPro"/>
</dbReference>
<comment type="cofactor">
    <cofactor evidence="2">
        <name>[2Fe-2S] cluster</name>
        <dbReference type="ChEBI" id="CHEBI:190135"/>
    </cofactor>
    <text evidence="2">Binds 1 [2Fe-2S] cluster per subunit.</text>
</comment>
<dbReference type="InterPro" id="IPR012165">
    <property type="entry name" value="Cyt_c3_hydrogenase_gsu"/>
</dbReference>
<gene>
    <name evidence="4" type="ORF">HF878_00155</name>
</gene>
<keyword evidence="2" id="KW-0001">2Fe-2S</keyword>
<feature type="binding site" evidence="1">
    <location>
        <begin position="62"/>
        <end position="64"/>
    </location>
    <ligand>
        <name>FAD</name>
        <dbReference type="ChEBI" id="CHEBI:57692"/>
    </ligand>
</feature>